<comment type="pathway">
    <text evidence="2 9">Cofactor biosynthesis; adenosylcobalamin biosynthesis.</text>
</comment>
<organism evidence="11 12">
    <name type="scientific">Solirubrobacter pauli</name>
    <dbReference type="NCBI Taxonomy" id="166793"/>
    <lineage>
        <taxon>Bacteria</taxon>
        <taxon>Bacillati</taxon>
        <taxon>Actinomycetota</taxon>
        <taxon>Thermoleophilia</taxon>
        <taxon>Solirubrobacterales</taxon>
        <taxon>Solirubrobacteraceae</taxon>
        <taxon>Solirubrobacter</taxon>
    </lineage>
</organism>
<dbReference type="UniPathway" id="UPA00148"/>
<dbReference type="GO" id="GO:0005886">
    <property type="term" value="C:plasma membrane"/>
    <property type="evidence" value="ECO:0007669"/>
    <property type="project" value="UniProtKB-SubCell"/>
</dbReference>
<evidence type="ECO:0000313" key="12">
    <source>
        <dbReference type="Proteomes" id="UP000278962"/>
    </source>
</evidence>
<dbReference type="EMBL" id="RBIL01000002">
    <property type="protein sequence ID" value="RKQ86251.1"/>
    <property type="molecule type" value="Genomic_DNA"/>
</dbReference>
<protein>
    <recommendedName>
        <fullName evidence="9">Cobalamin biosynthesis protein CobD</fullName>
    </recommendedName>
</protein>
<dbReference type="GO" id="GO:0009236">
    <property type="term" value="P:cobalamin biosynthetic process"/>
    <property type="evidence" value="ECO:0007669"/>
    <property type="project" value="UniProtKB-UniRule"/>
</dbReference>
<evidence type="ECO:0000256" key="3">
    <source>
        <dbReference type="ARBA" id="ARBA00006263"/>
    </source>
</evidence>
<name>A0A660KX00_9ACTN</name>
<evidence type="ECO:0000256" key="8">
    <source>
        <dbReference type="ARBA" id="ARBA00023136"/>
    </source>
</evidence>
<dbReference type="OrthoDB" id="9811967at2"/>
<dbReference type="GO" id="GO:0015420">
    <property type="term" value="F:ABC-type vitamin B12 transporter activity"/>
    <property type="evidence" value="ECO:0007669"/>
    <property type="project" value="UniProtKB-UniRule"/>
</dbReference>
<keyword evidence="7 9" id="KW-1133">Transmembrane helix</keyword>
<accession>A0A660KX00</accession>
<proteinExistence type="inferred from homology"/>
<comment type="caution">
    <text evidence="11">The sequence shown here is derived from an EMBL/GenBank/DDBJ whole genome shotgun (WGS) entry which is preliminary data.</text>
</comment>
<reference evidence="11 12" key="1">
    <citation type="submission" date="2018-10" db="EMBL/GenBank/DDBJ databases">
        <title>Genomic Encyclopedia of Archaeal and Bacterial Type Strains, Phase II (KMG-II): from individual species to whole genera.</title>
        <authorList>
            <person name="Goeker M."/>
        </authorList>
    </citation>
    <scope>NUCLEOTIDE SEQUENCE [LARGE SCALE GENOMIC DNA]</scope>
    <source>
        <strain evidence="11 12">DSM 14954</strain>
    </source>
</reference>
<keyword evidence="8 9" id="KW-0472">Membrane</keyword>
<dbReference type="PANTHER" id="PTHR34308">
    <property type="entry name" value="COBALAMIN BIOSYNTHESIS PROTEIN CBIB"/>
    <property type="match status" value="1"/>
</dbReference>
<keyword evidence="5 9" id="KW-0169">Cobalamin biosynthesis</keyword>
<evidence type="ECO:0000313" key="11">
    <source>
        <dbReference type="EMBL" id="RKQ86251.1"/>
    </source>
</evidence>
<dbReference type="AlphaFoldDB" id="A0A660KX00"/>
<evidence type="ECO:0000256" key="5">
    <source>
        <dbReference type="ARBA" id="ARBA00022573"/>
    </source>
</evidence>
<evidence type="ECO:0000256" key="1">
    <source>
        <dbReference type="ARBA" id="ARBA00004651"/>
    </source>
</evidence>
<dbReference type="Pfam" id="PF03186">
    <property type="entry name" value="CobD_Cbib"/>
    <property type="match status" value="1"/>
</dbReference>
<dbReference type="HAMAP" id="MF_00024">
    <property type="entry name" value="CobD_CbiB"/>
    <property type="match status" value="1"/>
</dbReference>
<evidence type="ECO:0000256" key="6">
    <source>
        <dbReference type="ARBA" id="ARBA00022692"/>
    </source>
</evidence>
<feature type="region of interest" description="Disordered" evidence="10">
    <location>
        <begin position="215"/>
        <end position="279"/>
    </location>
</feature>
<keyword evidence="4 9" id="KW-1003">Cell membrane</keyword>
<dbReference type="RefSeq" id="WP_121253829.1">
    <property type="nucleotide sequence ID" value="NZ_RBIL01000002.1"/>
</dbReference>
<comment type="subcellular location">
    <subcellularLocation>
        <location evidence="1 9">Cell membrane</location>
        <topology evidence="1 9">Multi-pass membrane protein</topology>
    </subcellularLocation>
</comment>
<comment type="function">
    <text evidence="9">Converts cobyric acid to cobinamide by the addition of aminopropanol on the F carboxylic group.</text>
</comment>
<comment type="similarity">
    <text evidence="3 9">Belongs to the CobD/CbiB family.</text>
</comment>
<evidence type="ECO:0000256" key="4">
    <source>
        <dbReference type="ARBA" id="ARBA00022475"/>
    </source>
</evidence>
<feature type="compositionally biased region" description="Low complexity" evidence="10">
    <location>
        <begin position="243"/>
        <end position="276"/>
    </location>
</feature>
<dbReference type="InterPro" id="IPR004485">
    <property type="entry name" value="Cobalamin_biosynth_CobD/CbiB"/>
</dbReference>
<sequence length="348" mass="34939">MTAAGIVLGVGGDAVFGDPRRFHPVAGFGQTAAAFERVVYRPTLGAGAAYATVLVGGAALLGAALERVLPRSAARGVALYVALGGRSLAREALAVADLVDRGEIEAARVRIRSLVGRDPQALDGSELCAAAIESVAENTVDAVIAPLFWAAVAGAPGVLAHRAVNTLDAMVGRRNERYARFGTASARADDVANWPAARLAGALTVALAATAGAAAASPRDASPPTPPATAASPPAASPPTPPATAASPPAAAASPPTAAPSPGRAAWRAWRADASAHPSPNAGVVEAAFAGALGLKLGGTLAYEGRVEHRPELGRGRAPEPHDVQRAVKLARNVALVTAALAIAWSRR</sequence>
<keyword evidence="6 9" id="KW-0812">Transmembrane</keyword>
<dbReference type="Proteomes" id="UP000278962">
    <property type="component" value="Unassembled WGS sequence"/>
</dbReference>
<evidence type="ECO:0000256" key="2">
    <source>
        <dbReference type="ARBA" id="ARBA00004953"/>
    </source>
</evidence>
<dbReference type="GO" id="GO:0048472">
    <property type="term" value="F:threonine-phosphate decarboxylase activity"/>
    <property type="evidence" value="ECO:0007669"/>
    <property type="project" value="InterPro"/>
</dbReference>
<dbReference type="PANTHER" id="PTHR34308:SF1">
    <property type="entry name" value="COBALAMIN BIOSYNTHESIS PROTEIN CBIB"/>
    <property type="match status" value="1"/>
</dbReference>
<evidence type="ECO:0000256" key="9">
    <source>
        <dbReference type="HAMAP-Rule" id="MF_00024"/>
    </source>
</evidence>
<keyword evidence="12" id="KW-1185">Reference proteome</keyword>
<evidence type="ECO:0000256" key="10">
    <source>
        <dbReference type="SAM" id="MobiDB-lite"/>
    </source>
</evidence>
<evidence type="ECO:0000256" key="7">
    <source>
        <dbReference type="ARBA" id="ARBA00022989"/>
    </source>
</evidence>
<gene>
    <name evidence="9" type="primary">cobD</name>
    <name evidence="11" type="ORF">C8N24_4261</name>
</gene>